<comment type="subcellular location">
    <subcellularLocation>
        <location evidence="2">Membrane</location>
    </subcellularLocation>
</comment>
<feature type="transmembrane region" description="Helical" evidence="14">
    <location>
        <begin position="66"/>
        <end position="87"/>
    </location>
</feature>
<evidence type="ECO:0000256" key="3">
    <source>
        <dbReference type="ARBA" id="ARBA00012438"/>
    </source>
</evidence>
<dbReference type="Gene3D" id="3.30.565.10">
    <property type="entry name" value="Histidine kinase-like ATPase, C-terminal domain"/>
    <property type="match status" value="1"/>
</dbReference>
<keyword evidence="8" id="KW-0067">ATP-binding</keyword>
<proteinExistence type="predicted"/>
<evidence type="ECO:0000256" key="7">
    <source>
        <dbReference type="ARBA" id="ARBA00022777"/>
    </source>
</evidence>
<protein>
    <recommendedName>
        <fullName evidence="3">histidine kinase</fullName>
        <ecNumber evidence="3">2.7.13.3</ecNumber>
    </recommendedName>
</protein>
<feature type="domain" description="Response regulatory" evidence="16">
    <location>
        <begin position="1166"/>
        <end position="1282"/>
    </location>
</feature>
<gene>
    <name evidence="19" type="ORF">GF339_11520</name>
</gene>
<evidence type="ECO:0000256" key="10">
    <source>
        <dbReference type="ARBA" id="ARBA00023136"/>
    </source>
</evidence>
<keyword evidence="10 14" id="KW-0472">Membrane</keyword>
<evidence type="ECO:0000313" key="20">
    <source>
        <dbReference type="Proteomes" id="UP000649604"/>
    </source>
</evidence>
<dbReference type="Gene3D" id="3.40.50.2300">
    <property type="match status" value="1"/>
</dbReference>
<dbReference type="CDD" id="cd00130">
    <property type="entry name" value="PAS"/>
    <property type="match status" value="2"/>
</dbReference>
<dbReference type="InterPro" id="IPR033425">
    <property type="entry name" value="MASE3"/>
</dbReference>
<dbReference type="FunFam" id="1.10.287.130:FF:000038">
    <property type="entry name" value="Sensory transduction histidine kinase"/>
    <property type="match status" value="1"/>
</dbReference>
<feature type="transmembrane region" description="Helical" evidence="14">
    <location>
        <begin position="197"/>
        <end position="217"/>
    </location>
</feature>
<keyword evidence="11" id="KW-0131">Cell cycle</keyword>
<dbReference type="PROSITE" id="PS50112">
    <property type="entry name" value="PAS"/>
    <property type="match status" value="5"/>
</dbReference>
<keyword evidence="14" id="KW-0812">Transmembrane</keyword>
<evidence type="ECO:0000313" key="19">
    <source>
        <dbReference type="EMBL" id="MBD3325206.1"/>
    </source>
</evidence>
<evidence type="ECO:0000256" key="5">
    <source>
        <dbReference type="ARBA" id="ARBA00022679"/>
    </source>
</evidence>
<dbReference type="SMART" id="SM00387">
    <property type="entry name" value="HATPase_c"/>
    <property type="match status" value="1"/>
</dbReference>
<dbReference type="GO" id="GO:0016020">
    <property type="term" value="C:membrane"/>
    <property type="evidence" value="ECO:0007669"/>
    <property type="project" value="UniProtKB-SubCell"/>
</dbReference>
<comment type="catalytic activity">
    <reaction evidence="1">
        <text>ATP + protein L-histidine = ADP + protein N-phospho-L-histidine.</text>
        <dbReference type="EC" id="2.7.13.3"/>
    </reaction>
</comment>
<evidence type="ECO:0000259" key="16">
    <source>
        <dbReference type="PROSITE" id="PS50110"/>
    </source>
</evidence>
<dbReference type="Gene3D" id="3.30.450.20">
    <property type="entry name" value="PAS domain"/>
    <property type="match status" value="5"/>
</dbReference>
<dbReference type="SMART" id="SM00448">
    <property type="entry name" value="REC"/>
    <property type="match status" value="1"/>
</dbReference>
<dbReference type="InterPro" id="IPR003594">
    <property type="entry name" value="HATPase_dom"/>
</dbReference>
<feature type="domain" description="PAS" evidence="17">
    <location>
        <begin position="768"/>
        <end position="813"/>
    </location>
</feature>
<dbReference type="InterPro" id="IPR004358">
    <property type="entry name" value="Sig_transdc_His_kin-like_C"/>
</dbReference>
<dbReference type="CDD" id="cd17546">
    <property type="entry name" value="REC_hyHK_CKI1_RcsC-like"/>
    <property type="match status" value="1"/>
</dbReference>
<evidence type="ECO:0000256" key="9">
    <source>
        <dbReference type="ARBA" id="ARBA00023012"/>
    </source>
</evidence>
<keyword evidence="9" id="KW-0902">Two-component regulatory system</keyword>
<organism evidence="19 20">
    <name type="scientific">candidate division KSB3 bacterium</name>
    <dbReference type="NCBI Taxonomy" id="2044937"/>
    <lineage>
        <taxon>Bacteria</taxon>
        <taxon>candidate division KSB3</taxon>
    </lineage>
</organism>
<dbReference type="InterPro" id="IPR013656">
    <property type="entry name" value="PAS_4"/>
</dbReference>
<dbReference type="EC" id="2.7.13.3" evidence="3"/>
<dbReference type="InterPro" id="IPR001789">
    <property type="entry name" value="Sig_transdc_resp-reg_receiver"/>
</dbReference>
<comment type="caution">
    <text evidence="19">The sequence shown here is derived from an EMBL/GenBank/DDBJ whole genome shotgun (WGS) entry which is preliminary data.</text>
</comment>
<dbReference type="InterPro" id="IPR003661">
    <property type="entry name" value="HisK_dim/P_dom"/>
</dbReference>
<feature type="domain" description="PAS" evidence="17">
    <location>
        <begin position="386"/>
        <end position="456"/>
    </location>
</feature>
<feature type="domain" description="PAS" evidence="17">
    <location>
        <begin position="262"/>
        <end position="340"/>
    </location>
</feature>
<evidence type="ECO:0000256" key="4">
    <source>
        <dbReference type="ARBA" id="ARBA00022553"/>
    </source>
</evidence>
<evidence type="ECO:0000259" key="18">
    <source>
        <dbReference type="PROSITE" id="PS50113"/>
    </source>
</evidence>
<feature type="domain" description="PAC" evidence="18">
    <location>
        <begin position="459"/>
        <end position="510"/>
    </location>
</feature>
<dbReference type="Pfam" id="PF08448">
    <property type="entry name" value="PAS_4"/>
    <property type="match status" value="5"/>
</dbReference>
<dbReference type="PRINTS" id="PR00344">
    <property type="entry name" value="BCTRLSENSOR"/>
</dbReference>
<keyword evidence="7" id="KW-0418">Kinase</keyword>
<feature type="transmembrane region" description="Helical" evidence="14">
    <location>
        <begin position="12"/>
        <end position="28"/>
    </location>
</feature>
<evidence type="ECO:0000256" key="12">
    <source>
        <dbReference type="PROSITE-ProRule" id="PRU00169"/>
    </source>
</evidence>
<dbReference type="InterPro" id="IPR035965">
    <property type="entry name" value="PAS-like_dom_sf"/>
</dbReference>
<keyword evidence="5" id="KW-0808">Transferase</keyword>
<name>A0A9D5JWF3_9BACT</name>
<evidence type="ECO:0000256" key="6">
    <source>
        <dbReference type="ARBA" id="ARBA00022741"/>
    </source>
</evidence>
<evidence type="ECO:0000256" key="1">
    <source>
        <dbReference type="ARBA" id="ARBA00000085"/>
    </source>
</evidence>
<evidence type="ECO:0000256" key="8">
    <source>
        <dbReference type="ARBA" id="ARBA00022840"/>
    </source>
</evidence>
<dbReference type="InterPro" id="IPR000014">
    <property type="entry name" value="PAS"/>
</dbReference>
<evidence type="ECO:0000256" key="11">
    <source>
        <dbReference type="ARBA" id="ARBA00023306"/>
    </source>
</evidence>
<keyword evidence="14" id="KW-1133">Transmembrane helix</keyword>
<feature type="transmembrane region" description="Helical" evidence="14">
    <location>
        <begin position="136"/>
        <end position="154"/>
    </location>
</feature>
<dbReference type="InterPro" id="IPR005467">
    <property type="entry name" value="His_kinase_dom"/>
</dbReference>
<dbReference type="Pfam" id="PF00072">
    <property type="entry name" value="Response_reg"/>
    <property type="match status" value="1"/>
</dbReference>
<dbReference type="SUPFAM" id="SSF47384">
    <property type="entry name" value="Homodimeric domain of signal transducing histidine kinase"/>
    <property type="match status" value="1"/>
</dbReference>
<dbReference type="CDD" id="cd00082">
    <property type="entry name" value="HisKA"/>
    <property type="match status" value="1"/>
</dbReference>
<feature type="modified residue" description="4-aspartylphosphate" evidence="12">
    <location>
        <position position="1215"/>
    </location>
</feature>
<dbReference type="SMART" id="SM00091">
    <property type="entry name" value="PAS"/>
    <property type="match status" value="5"/>
</dbReference>
<feature type="domain" description="PAS" evidence="17">
    <location>
        <begin position="511"/>
        <end position="557"/>
    </location>
</feature>
<evidence type="ECO:0000256" key="14">
    <source>
        <dbReference type="SAM" id="Phobius"/>
    </source>
</evidence>
<feature type="transmembrane region" description="Helical" evidence="14">
    <location>
        <begin position="166"/>
        <end position="185"/>
    </location>
</feature>
<dbReference type="Pfam" id="PF02518">
    <property type="entry name" value="HATPase_c"/>
    <property type="match status" value="1"/>
</dbReference>
<evidence type="ECO:0000256" key="13">
    <source>
        <dbReference type="SAM" id="Coils"/>
    </source>
</evidence>
<dbReference type="InterPro" id="IPR036890">
    <property type="entry name" value="HATPase_C_sf"/>
</dbReference>
<dbReference type="GO" id="GO:0005524">
    <property type="term" value="F:ATP binding"/>
    <property type="evidence" value="ECO:0007669"/>
    <property type="project" value="UniProtKB-KW"/>
</dbReference>
<sequence length="1377" mass="155376">MSNTRFTLSDRMFQGLCLGGIVLGLWLSNLYNFLLFHVLAETASVIIAVGVFMIAWNSRRFLENTYLLFLGIAYLFIGGLDFVHTLAYKGMNLFEGYDANLPTQLWIAARYLESLSLLAALRFLRRPLPSRLTFGIYAGICALILGTTFFGLFPDCYVEGVGLTPFKLISEYLITLILVITLVGLLRQKQEFDRHILRLMVASIVLTICSELAFTFYVSVYDLSILIGHVFKLLSFYLIYKALIETGLQRPYTVLLRDLKQSERTFDQFMEHAPLSAFIKDDQGQTIYANTRFAGLLGKTPHELLGRKASDDMPSDLAQQFDEENQRVLSEHETLAFEHTFPTPSGTTHWLSYKFPIYRENQPPLLGGLSFDITERRQAEDARRESEECYRALVESSSDHIFLLDHEGRYLSSNRQVKHLAIDDGRDLVGSTLHEVYAPELAQSYQQQVDQVFRTGQTIQFEHTIETAAGTAYYHLDTLYPVYRDSELWAVGGICRDITERKKAEEALRLSEARLRQVIDLVPVAIFARNRHGRFILANKTAAALYDLTPDEFVGKTFPEFPAVPLEYQHYLADDRKVLETGESVFVPEQTFTLPGRRQRIIQATKIPYVVSGSDEPAVLGISFEITEQKQMENALRLSEARLRQVIDLVPHVIFARDQHGRYIMANKRTAEFINLASPDDLIGKTYQELPNVPLEYQNYLNDDRKVLETGEPLLIPQETHTLSDGRQHIMQAIKIPYVVSGTDDPAILCVAIDITEQKRMEEALRLSEARLRQVIDLVPHRIFVRDFEGRYLLVNKATAAVRGISPQEMEGKRYDELPGGLVVEFQDYLQDDRDLIASGESLRHAEVSFTMPGGPSEIYEIFKIPYQMSGTEQPAVLGIAIDITGRKRREQELEAAKEAAEAASRAKSEFLANMSHELRTPLNGVLGYAQILNNDPGFTPKQHEQIEGIYRSGHHLLTLINDILDLSKIEAGKFELNTTDFHLNQFLQNIVDVHRMQARQKGLALHFDIAPDVPPSIRGDARRLRQVLINLLGNAVKFTHQGQIAFRVTRSSEEAVSAETELELVRLRFEIEDTGCGIQPDHLQTIFEPFQQVGQQQGWIEGTGLGLTISQRLVQTMGSRLHVTSTPGQGSTFWFDLDVPVVEHGKPSVVPPASPVRGYVGERRCILLVDDHAENRKVIRDMLHPIGFELLEAVDGYDALEQAAAHHPDLILMDLMMPELDGFDTTRRLRQIPHLRQSPIIGISASTFPETRQQSVAAGCQGFIPKPVEVGELLACLQEHLGLEWLSEETVGTSELDLTVESGAWVLPPLEDLHALYELAKIGDIFGLRRALSQLTSQNAAFAPFVETFAPLLKEIDLTAIKARLEACMRDENVES</sequence>
<keyword evidence="13" id="KW-0175">Coiled coil</keyword>
<dbReference type="SUPFAM" id="SSF55874">
    <property type="entry name" value="ATPase domain of HSP90 chaperone/DNA topoisomerase II/histidine kinase"/>
    <property type="match status" value="1"/>
</dbReference>
<dbReference type="SMART" id="SM00388">
    <property type="entry name" value="HisKA"/>
    <property type="match status" value="1"/>
</dbReference>
<dbReference type="Pfam" id="PF17159">
    <property type="entry name" value="MASE3"/>
    <property type="match status" value="1"/>
</dbReference>
<dbReference type="CDD" id="cd16922">
    <property type="entry name" value="HATPase_EvgS-ArcB-TorS-like"/>
    <property type="match status" value="1"/>
</dbReference>
<dbReference type="InterPro" id="IPR036097">
    <property type="entry name" value="HisK_dim/P_sf"/>
</dbReference>
<dbReference type="EMBL" id="WJJP01000374">
    <property type="protein sequence ID" value="MBD3325206.1"/>
    <property type="molecule type" value="Genomic_DNA"/>
</dbReference>
<dbReference type="PROSITE" id="PS50109">
    <property type="entry name" value="HIS_KIN"/>
    <property type="match status" value="1"/>
</dbReference>
<feature type="transmembrane region" description="Helical" evidence="14">
    <location>
        <begin position="107"/>
        <end position="124"/>
    </location>
</feature>
<keyword evidence="6" id="KW-0547">Nucleotide-binding</keyword>
<feature type="transmembrane region" description="Helical" evidence="14">
    <location>
        <begin position="34"/>
        <end position="54"/>
    </location>
</feature>
<feature type="domain" description="Histidine kinase" evidence="15">
    <location>
        <begin position="914"/>
        <end position="1142"/>
    </location>
</feature>
<accession>A0A9D5JWF3</accession>
<dbReference type="PANTHER" id="PTHR43047:SF64">
    <property type="entry name" value="HISTIDINE KINASE CONTAINING CHEY-HOMOLOGOUS RECEIVER DOMAIN AND PAS DOMAIN-RELATED"/>
    <property type="match status" value="1"/>
</dbReference>
<dbReference type="NCBIfam" id="TIGR00229">
    <property type="entry name" value="sensory_box"/>
    <property type="match status" value="5"/>
</dbReference>
<dbReference type="PROSITE" id="PS50113">
    <property type="entry name" value="PAC"/>
    <property type="match status" value="1"/>
</dbReference>
<reference evidence="19" key="1">
    <citation type="submission" date="2019-11" db="EMBL/GenBank/DDBJ databases">
        <title>Microbial mats filling the niche in hypersaline microbial mats.</title>
        <authorList>
            <person name="Wong H.L."/>
            <person name="Macleod F.I."/>
            <person name="White R.A. III"/>
            <person name="Burns B.P."/>
        </authorList>
    </citation>
    <scope>NUCLEOTIDE SEQUENCE</scope>
    <source>
        <strain evidence="19">Rbin_158</strain>
    </source>
</reference>
<dbReference type="Proteomes" id="UP000649604">
    <property type="component" value="Unassembled WGS sequence"/>
</dbReference>
<keyword evidence="4 12" id="KW-0597">Phosphoprotein</keyword>
<evidence type="ECO:0000256" key="2">
    <source>
        <dbReference type="ARBA" id="ARBA00004370"/>
    </source>
</evidence>
<dbReference type="SUPFAM" id="SSF52172">
    <property type="entry name" value="CheY-like"/>
    <property type="match status" value="1"/>
</dbReference>
<dbReference type="GO" id="GO:0000155">
    <property type="term" value="F:phosphorelay sensor kinase activity"/>
    <property type="evidence" value="ECO:0007669"/>
    <property type="project" value="InterPro"/>
</dbReference>
<evidence type="ECO:0000259" key="15">
    <source>
        <dbReference type="PROSITE" id="PS50109"/>
    </source>
</evidence>
<dbReference type="SUPFAM" id="SSF55785">
    <property type="entry name" value="PYP-like sensor domain (PAS domain)"/>
    <property type="match status" value="5"/>
</dbReference>
<evidence type="ECO:0000259" key="17">
    <source>
        <dbReference type="PROSITE" id="PS50112"/>
    </source>
</evidence>
<feature type="coiled-coil region" evidence="13">
    <location>
        <begin position="887"/>
        <end position="914"/>
    </location>
</feature>
<dbReference type="PROSITE" id="PS50110">
    <property type="entry name" value="RESPONSE_REGULATORY"/>
    <property type="match status" value="1"/>
</dbReference>
<dbReference type="InterPro" id="IPR011006">
    <property type="entry name" value="CheY-like_superfamily"/>
</dbReference>
<dbReference type="Pfam" id="PF00512">
    <property type="entry name" value="HisKA"/>
    <property type="match status" value="1"/>
</dbReference>
<dbReference type="PANTHER" id="PTHR43047">
    <property type="entry name" value="TWO-COMPONENT HISTIDINE PROTEIN KINASE"/>
    <property type="match status" value="1"/>
</dbReference>
<feature type="domain" description="PAS" evidence="17">
    <location>
        <begin position="639"/>
        <end position="680"/>
    </location>
</feature>
<dbReference type="InterPro" id="IPR000700">
    <property type="entry name" value="PAS-assoc_C"/>
</dbReference>
<dbReference type="Gene3D" id="1.10.287.130">
    <property type="match status" value="1"/>
</dbReference>
<dbReference type="FunFam" id="3.30.565.10:FF:000010">
    <property type="entry name" value="Sensor histidine kinase RcsC"/>
    <property type="match status" value="1"/>
</dbReference>